<evidence type="ECO:0000313" key="3">
    <source>
        <dbReference type="EMBL" id="KAK0159076.1"/>
    </source>
</evidence>
<evidence type="ECO:0000256" key="1">
    <source>
        <dbReference type="ARBA" id="ARBA00022771"/>
    </source>
</evidence>
<dbReference type="InterPro" id="IPR050381">
    <property type="entry name" value="SLX1_endonuclease"/>
</dbReference>
<evidence type="ECO:0000313" key="4">
    <source>
        <dbReference type="Proteomes" id="UP001168990"/>
    </source>
</evidence>
<proteinExistence type="predicted"/>
<reference evidence="3" key="2">
    <citation type="submission" date="2023-03" db="EMBL/GenBank/DDBJ databases">
        <authorList>
            <person name="Inwood S.N."/>
            <person name="Skelly J.G."/>
            <person name="Guhlin J."/>
            <person name="Harrop T.W.R."/>
            <person name="Goldson S.G."/>
            <person name="Dearden P.K."/>
        </authorList>
    </citation>
    <scope>NUCLEOTIDE SEQUENCE</scope>
    <source>
        <strain evidence="3">Irish</strain>
        <tissue evidence="3">Whole body</tissue>
    </source>
</reference>
<dbReference type="Gene3D" id="3.30.40.10">
    <property type="entry name" value="Zinc/RING finger domain, C3HC4 (zinc finger)"/>
    <property type="match status" value="1"/>
</dbReference>
<dbReference type="GO" id="GO:0008270">
    <property type="term" value="F:zinc ion binding"/>
    <property type="evidence" value="ECO:0007669"/>
    <property type="project" value="UniProtKB-KW"/>
</dbReference>
<protein>
    <recommendedName>
        <fullName evidence="2">Structure-specific endonuclease subunit SLX1 C-terminal domain-containing protein</fullName>
    </recommendedName>
</protein>
<dbReference type="EMBL" id="JAQQBS010001424">
    <property type="protein sequence ID" value="KAK0159076.1"/>
    <property type="molecule type" value="Genomic_DNA"/>
</dbReference>
<dbReference type="PANTHER" id="PTHR20208:SF10">
    <property type="entry name" value="STRUCTURE-SPECIFIC ENDONUCLEASE SUBUNIT SLX1"/>
    <property type="match status" value="1"/>
</dbReference>
<name>A0AA39EZY0_9HYME</name>
<dbReference type="PANTHER" id="PTHR20208">
    <property type="entry name" value="STRUCTURE-SPECIFIC ENDONUCLEASE SUBUNIT SLX1"/>
    <property type="match status" value="1"/>
</dbReference>
<dbReference type="GO" id="GO:0008821">
    <property type="term" value="F:crossover junction DNA endonuclease activity"/>
    <property type="evidence" value="ECO:0007669"/>
    <property type="project" value="TreeGrafter"/>
</dbReference>
<dbReference type="Proteomes" id="UP001168990">
    <property type="component" value="Unassembled WGS sequence"/>
</dbReference>
<sequence>MVLIIHGFPNSRAALRFEWAWQHPNLSRHLRHVPKKKSRQSVFSYCLMVVSEMLQVTPWCRLPLVFRWLHQELAGDYASTINLPAHMSLKCGNVIVKKIGHGQKKNEKDKRKSNNEEDNGINYHNDLICDICYRKLDKTEKIMCSKENCKLIAHLICLANVFRIDKKIIPINGICPSCNTKVLWGDLIRKKLGCNIDI</sequence>
<dbReference type="InterPro" id="IPR013083">
    <property type="entry name" value="Znf_RING/FYVE/PHD"/>
</dbReference>
<accession>A0AA39EZY0</accession>
<dbReference type="AlphaFoldDB" id="A0AA39EZY0"/>
<feature type="domain" description="Structure-specific endonuclease subunit SLX1 C-terminal" evidence="2">
    <location>
        <begin position="129"/>
        <end position="188"/>
    </location>
</feature>
<dbReference type="GO" id="GO:0000724">
    <property type="term" value="P:double-strand break repair via homologous recombination"/>
    <property type="evidence" value="ECO:0007669"/>
    <property type="project" value="TreeGrafter"/>
</dbReference>
<organism evidence="3 4">
    <name type="scientific">Microctonus aethiopoides</name>
    <dbReference type="NCBI Taxonomy" id="144406"/>
    <lineage>
        <taxon>Eukaryota</taxon>
        <taxon>Metazoa</taxon>
        <taxon>Ecdysozoa</taxon>
        <taxon>Arthropoda</taxon>
        <taxon>Hexapoda</taxon>
        <taxon>Insecta</taxon>
        <taxon>Pterygota</taxon>
        <taxon>Neoptera</taxon>
        <taxon>Endopterygota</taxon>
        <taxon>Hymenoptera</taxon>
        <taxon>Apocrita</taxon>
        <taxon>Ichneumonoidea</taxon>
        <taxon>Braconidae</taxon>
        <taxon>Euphorinae</taxon>
        <taxon>Microctonus</taxon>
    </lineage>
</organism>
<keyword evidence="4" id="KW-1185">Reference proteome</keyword>
<dbReference type="InterPro" id="IPR011011">
    <property type="entry name" value="Znf_FYVE_PHD"/>
</dbReference>
<gene>
    <name evidence="3" type="ORF">PV328_010003</name>
</gene>
<evidence type="ECO:0000259" key="2">
    <source>
        <dbReference type="Pfam" id="PF21202"/>
    </source>
</evidence>
<keyword evidence="1" id="KW-0862">Zinc</keyword>
<dbReference type="GO" id="GO:0017108">
    <property type="term" value="F:5'-flap endonuclease activity"/>
    <property type="evidence" value="ECO:0007669"/>
    <property type="project" value="TreeGrafter"/>
</dbReference>
<dbReference type="Pfam" id="PF21202">
    <property type="entry name" value="SLX1_C"/>
    <property type="match status" value="1"/>
</dbReference>
<reference evidence="3" key="1">
    <citation type="journal article" date="2023" name="bioRxiv">
        <title>Scaffold-level genome assemblies of two parasitoid biocontrol wasps reveal the parthenogenesis mechanism and an associated novel virus.</title>
        <authorList>
            <person name="Inwood S."/>
            <person name="Skelly J."/>
            <person name="Guhlin J."/>
            <person name="Harrop T."/>
            <person name="Goldson S."/>
            <person name="Dearden P."/>
        </authorList>
    </citation>
    <scope>NUCLEOTIDE SEQUENCE</scope>
    <source>
        <strain evidence="3">Irish</strain>
        <tissue evidence="3">Whole body</tissue>
    </source>
</reference>
<dbReference type="SUPFAM" id="SSF57903">
    <property type="entry name" value="FYVE/PHD zinc finger"/>
    <property type="match status" value="1"/>
</dbReference>
<dbReference type="InterPro" id="IPR048749">
    <property type="entry name" value="SLX1_C"/>
</dbReference>
<dbReference type="GO" id="GO:0033557">
    <property type="term" value="C:Slx1-Slx4 complex"/>
    <property type="evidence" value="ECO:0007669"/>
    <property type="project" value="TreeGrafter"/>
</dbReference>
<comment type="caution">
    <text evidence="3">The sequence shown here is derived from an EMBL/GenBank/DDBJ whole genome shotgun (WGS) entry which is preliminary data.</text>
</comment>
<keyword evidence="1" id="KW-0863">Zinc-finger</keyword>
<keyword evidence="1" id="KW-0479">Metal-binding</keyword>